<evidence type="ECO:0008006" key="10">
    <source>
        <dbReference type="Google" id="ProtNLM"/>
    </source>
</evidence>
<comment type="caution">
    <text evidence="8">The sequence shown here is derived from an EMBL/GenBank/DDBJ whole genome shotgun (WGS) entry which is preliminary data.</text>
</comment>
<evidence type="ECO:0000256" key="6">
    <source>
        <dbReference type="ARBA" id="ARBA00023239"/>
    </source>
</evidence>
<dbReference type="SUPFAM" id="SSF52096">
    <property type="entry name" value="ClpP/crotonase"/>
    <property type="match status" value="1"/>
</dbReference>
<evidence type="ECO:0000256" key="4">
    <source>
        <dbReference type="ARBA" id="ARBA00023140"/>
    </source>
</evidence>
<protein>
    <recommendedName>
        <fullName evidence="10">Enoyl-CoA hydratase</fullName>
    </recommendedName>
</protein>
<proteinExistence type="inferred from homology"/>
<dbReference type="Pfam" id="PF00378">
    <property type="entry name" value="ECH_1"/>
    <property type="match status" value="1"/>
</dbReference>
<dbReference type="Gene3D" id="3.90.226.10">
    <property type="entry name" value="2-enoyl-CoA Hydratase, Chain A, domain 1"/>
    <property type="match status" value="1"/>
</dbReference>
<dbReference type="InterPro" id="IPR029045">
    <property type="entry name" value="ClpP/crotonase-like_dom_sf"/>
</dbReference>
<dbReference type="STRING" id="225359.A0A2S4Q007"/>
<dbReference type="GO" id="GO:0005739">
    <property type="term" value="C:mitochondrion"/>
    <property type="evidence" value="ECO:0007669"/>
    <property type="project" value="TreeGrafter"/>
</dbReference>
<evidence type="ECO:0000313" key="9">
    <source>
        <dbReference type="Proteomes" id="UP000237438"/>
    </source>
</evidence>
<dbReference type="OrthoDB" id="2139957at2759"/>
<dbReference type="AlphaFoldDB" id="A0A2S4Q007"/>
<dbReference type="InterPro" id="IPR001753">
    <property type="entry name" value="Enoyl-CoA_hydra/iso"/>
</dbReference>
<comment type="subcellular location">
    <subcellularLocation>
        <location evidence="1">Peroxisome</location>
    </subcellularLocation>
</comment>
<dbReference type="PANTHER" id="PTHR11941">
    <property type="entry name" value="ENOYL-COA HYDRATASE-RELATED"/>
    <property type="match status" value="1"/>
</dbReference>
<accession>A0A2S4Q007</accession>
<sequence>MAQELRTMPPSFPDFLISYPTSSIILITINRPKSLNAFRVRDHLALDAILNWFDTEASLIVAILTGYGSTFCAGADLKEWKQKIDSGVSVIESLPPTGFGGLSRRASKKPIIAAVNGVCFGGGFEMVINADLVIADEVAQFALPEVKIGVVAIGGALTRLVRTVGKQRAMEICLTGRILIAGELKDWGILNKVVKNGECVNEAIKMAQLICKNSPDSVICSKEGVNMGWQGLSAEEGTNTLLKGTYARMDNGENMSEGVKSFFEKRDPIWSPSKL</sequence>
<keyword evidence="4" id="KW-0576">Peroxisome</keyword>
<keyword evidence="6" id="KW-0456">Lyase</keyword>
<dbReference type="GO" id="GO:0016829">
    <property type="term" value="F:lyase activity"/>
    <property type="evidence" value="ECO:0007669"/>
    <property type="project" value="UniProtKB-KW"/>
</dbReference>
<dbReference type="PROSITE" id="PS00166">
    <property type="entry name" value="ENOYL_COA_HYDRATASE"/>
    <property type="match status" value="1"/>
</dbReference>
<keyword evidence="5" id="KW-0413">Isomerase</keyword>
<dbReference type="InterPro" id="IPR018376">
    <property type="entry name" value="Enoyl-CoA_hyd/isom_CS"/>
</dbReference>
<evidence type="ECO:0000256" key="2">
    <source>
        <dbReference type="ARBA" id="ARBA00004924"/>
    </source>
</evidence>
<dbReference type="Proteomes" id="UP000237438">
    <property type="component" value="Unassembled WGS sequence"/>
</dbReference>
<evidence type="ECO:0000313" key="8">
    <source>
        <dbReference type="EMBL" id="POS87624.1"/>
    </source>
</evidence>
<evidence type="ECO:0000256" key="7">
    <source>
        <dbReference type="RuleBase" id="RU003707"/>
    </source>
</evidence>
<name>A0A2S4Q007_9PEZI</name>
<feature type="non-terminal residue" evidence="8">
    <location>
        <position position="275"/>
    </location>
</feature>
<dbReference type="FunFam" id="3.90.226.10:FF:000074">
    <property type="entry name" value="Enoyl-CoA hydratase (AFU_orthologue AFUA_2G10650)"/>
    <property type="match status" value="1"/>
</dbReference>
<evidence type="ECO:0000256" key="3">
    <source>
        <dbReference type="ARBA" id="ARBA00005254"/>
    </source>
</evidence>
<evidence type="ECO:0000256" key="1">
    <source>
        <dbReference type="ARBA" id="ARBA00004275"/>
    </source>
</evidence>
<dbReference type="GO" id="GO:0005777">
    <property type="term" value="C:peroxisome"/>
    <property type="evidence" value="ECO:0007669"/>
    <property type="project" value="UniProtKB-SubCell"/>
</dbReference>
<evidence type="ECO:0000256" key="5">
    <source>
        <dbReference type="ARBA" id="ARBA00023235"/>
    </source>
</evidence>
<comment type="similarity">
    <text evidence="3 7">Belongs to the enoyl-CoA hydratase/isomerase family.</text>
</comment>
<dbReference type="GO" id="GO:0006635">
    <property type="term" value="P:fatty acid beta-oxidation"/>
    <property type="evidence" value="ECO:0007669"/>
    <property type="project" value="TreeGrafter"/>
</dbReference>
<dbReference type="GO" id="GO:0016853">
    <property type="term" value="F:isomerase activity"/>
    <property type="evidence" value="ECO:0007669"/>
    <property type="project" value="UniProtKB-KW"/>
</dbReference>
<dbReference type="EMBL" id="PEDP01000094">
    <property type="protein sequence ID" value="POS87624.1"/>
    <property type="molecule type" value="Genomic_DNA"/>
</dbReference>
<reference evidence="8 9" key="1">
    <citation type="submission" date="2017-10" db="EMBL/GenBank/DDBJ databases">
        <title>Development of genomic resources for the powdery mildew, Erysiphe pulchra.</title>
        <authorList>
            <person name="Wadl P.A."/>
            <person name="Mack B.M."/>
            <person name="Moore G."/>
            <person name="Beltz S.B."/>
        </authorList>
    </citation>
    <scope>NUCLEOTIDE SEQUENCE [LARGE SCALE GENOMIC DNA]</scope>
    <source>
        <strain evidence="8">Cflorida</strain>
    </source>
</reference>
<gene>
    <name evidence="8" type="ORF">EPUL_000847</name>
</gene>
<comment type="pathway">
    <text evidence="2">Siderophore biosynthesis.</text>
</comment>
<dbReference type="PANTHER" id="PTHR11941:SF158">
    <property type="entry name" value="ENOYL-COA HYDRATASE (AFU_ORTHOLOGUE AFUA_2G10650)"/>
    <property type="match status" value="1"/>
</dbReference>
<keyword evidence="9" id="KW-1185">Reference proteome</keyword>
<dbReference type="CDD" id="cd06558">
    <property type="entry name" value="crotonase-like"/>
    <property type="match status" value="1"/>
</dbReference>
<organism evidence="8 9">
    <name type="scientific">Erysiphe pulchra</name>
    <dbReference type="NCBI Taxonomy" id="225359"/>
    <lineage>
        <taxon>Eukaryota</taxon>
        <taxon>Fungi</taxon>
        <taxon>Dikarya</taxon>
        <taxon>Ascomycota</taxon>
        <taxon>Pezizomycotina</taxon>
        <taxon>Leotiomycetes</taxon>
        <taxon>Erysiphales</taxon>
        <taxon>Erysiphaceae</taxon>
        <taxon>Erysiphe</taxon>
    </lineage>
</organism>